<evidence type="ECO:0000256" key="1">
    <source>
        <dbReference type="ARBA" id="ARBA00004429"/>
    </source>
</evidence>
<evidence type="ECO:0000256" key="6">
    <source>
        <dbReference type="ARBA" id="ARBA00022692"/>
    </source>
</evidence>
<keyword evidence="8 10" id="KW-1133">Transmembrane helix</keyword>
<protein>
    <submittedName>
        <fullName evidence="11">Amino acid permease</fullName>
    </submittedName>
</protein>
<feature type="transmembrane region" description="Helical" evidence="10">
    <location>
        <begin position="81"/>
        <end position="101"/>
    </location>
</feature>
<feature type="transmembrane region" description="Helical" evidence="10">
    <location>
        <begin position="331"/>
        <end position="349"/>
    </location>
</feature>
<dbReference type="RefSeq" id="WP_265673980.1">
    <property type="nucleotide sequence ID" value="NZ_JAKRRY010000005.1"/>
</dbReference>
<dbReference type="GO" id="GO:0015173">
    <property type="term" value="F:aromatic amino acid transmembrane transporter activity"/>
    <property type="evidence" value="ECO:0007669"/>
    <property type="project" value="InterPro"/>
</dbReference>
<evidence type="ECO:0000313" key="11">
    <source>
        <dbReference type="EMBL" id="MCW8345570.1"/>
    </source>
</evidence>
<dbReference type="InterPro" id="IPR018227">
    <property type="entry name" value="Amino_acid_transport_2"/>
</dbReference>
<accession>A0A9X3CN91</accession>
<evidence type="ECO:0000256" key="9">
    <source>
        <dbReference type="ARBA" id="ARBA00023136"/>
    </source>
</evidence>
<dbReference type="Gene3D" id="1.20.1740.10">
    <property type="entry name" value="Amino acid/polyamine transporter I"/>
    <property type="match status" value="1"/>
</dbReference>
<feature type="transmembrane region" description="Helical" evidence="10">
    <location>
        <begin position="7"/>
        <end position="27"/>
    </location>
</feature>
<keyword evidence="4" id="KW-1003">Cell membrane</keyword>
<dbReference type="PROSITE" id="PS00594">
    <property type="entry name" value="AROMATIC_AA_PERMEASE_1"/>
    <property type="match status" value="1"/>
</dbReference>
<evidence type="ECO:0000256" key="4">
    <source>
        <dbReference type="ARBA" id="ARBA00022475"/>
    </source>
</evidence>
<organism evidence="11 12">
    <name type="scientific">Vibrio qingdaonensis</name>
    <dbReference type="NCBI Taxonomy" id="2829491"/>
    <lineage>
        <taxon>Bacteria</taxon>
        <taxon>Pseudomonadati</taxon>
        <taxon>Pseudomonadota</taxon>
        <taxon>Gammaproteobacteria</taxon>
        <taxon>Vibrionales</taxon>
        <taxon>Vibrionaceae</taxon>
        <taxon>Vibrio</taxon>
    </lineage>
</organism>
<evidence type="ECO:0000256" key="5">
    <source>
        <dbReference type="ARBA" id="ARBA00022519"/>
    </source>
</evidence>
<comment type="caution">
    <text evidence="11">The sequence shown here is derived from an EMBL/GenBank/DDBJ whole genome shotgun (WGS) entry which is preliminary data.</text>
</comment>
<comment type="similarity">
    <text evidence="2">Belongs to the amino acid/polyamine transporter 2 family. Mtr/TnaB/TyrP permease subfamily.</text>
</comment>
<feature type="transmembrane region" description="Helical" evidence="10">
    <location>
        <begin position="267"/>
        <end position="291"/>
    </location>
</feature>
<name>A0A9X3CN91_9VIBR</name>
<keyword evidence="3" id="KW-0813">Transport</keyword>
<comment type="subcellular location">
    <subcellularLocation>
        <location evidence="1">Cell inner membrane</location>
        <topology evidence="1">Multi-pass membrane protein</topology>
    </subcellularLocation>
</comment>
<feature type="transmembrane region" description="Helical" evidence="10">
    <location>
        <begin position="355"/>
        <end position="375"/>
    </location>
</feature>
<evidence type="ECO:0000256" key="7">
    <source>
        <dbReference type="ARBA" id="ARBA00022970"/>
    </source>
</evidence>
<evidence type="ECO:0000313" key="12">
    <source>
        <dbReference type="Proteomes" id="UP001155587"/>
    </source>
</evidence>
<keyword evidence="7" id="KW-0029">Amino-acid transport</keyword>
<keyword evidence="6 10" id="KW-0812">Transmembrane</keyword>
<dbReference type="GO" id="GO:0003333">
    <property type="term" value="P:amino acid transmembrane transport"/>
    <property type="evidence" value="ECO:0007669"/>
    <property type="project" value="InterPro"/>
</dbReference>
<dbReference type="AlphaFoldDB" id="A0A9X3CN91"/>
<keyword evidence="5" id="KW-0997">Cell inner membrane</keyword>
<keyword evidence="9 10" id="KW-0472">Membrane</keyword>
<dbReference type="InterPro" id="IPR013061">
    <property type="entry name" value="Trp/try_permease_CS"/>
</dbReference>
<sequence>MKSKVIGSTLIIAGTTIGAGMLALPIASAGIGFGTSLIIMMGLWALMAYTALLMVELHQHADHSATLHTLAKQILGKKGQYIASIAMLVLFYALCAAYIAGGGGQFRERVEMVLGVELSSTVATLIFTFLVALTVALGTHAVDKLNRVLFTIKLLAMGGVLFLLAPSVTHSYLLSMPVQQGLILAAIPVIFTSFGFHGSIPAIVNYLKGDTRSLRKAVMIGSSLPLVIYIFWQVVTLGVVSQSNLLDNTGLSNLIASLAQTVHIDKLATVIGVFADLALMTSFLGVSLGLFEYLRDLGSRYNTSVNTTKNTINSNNGEDQDVGTLTTKQRIIAALVTFIPPLCFALFYPQGFIMALGYAAIALATLAIFLPVAMIKKVRKTSVDNDQAYVVAGGQVALNLSFAAGLIIVVSQVLISMNVLPSL</sequence>
<evidence type="ECO:0000256" key="10">
    <source>
        <dbReference type="SAM" id="Phobius"/>
    </source>
</evidence>
<feature type="transmembrane region" description="Helical" evidence="10">
    <location>
        <begin position="181"/>
        <end position="206"/>
    </location>
</feature>
<feature type="transmembrane region" description="Helical" evidence="10">
    <location>
        <begin position="33"/>
        <end position="55"/>
    </location>
</feature>
<evidence type="ECO:0000256" key="3">
    <source>
        <dbReference type="ARBA" id="ARBA00022448"/>
    </source>
</evidence>
<dbReference type="PRINTS" id="PR00166">
    <property type="entry name" value="AROAAPRMEASE"/>
</dbReference>
<dbReference type="Proteomes" id="UP001155587">
    <property type="component" value="Unassembled WGS sequence"/>
</dbReference>
<dbReference type="EMBL" id="JAKRRY010000005">
    <property type="protein sequence ID" value="MCW8345570.1"/>
    <property type="molecule type" value="Genomic_DNA"/>
</dbReference>
<dbReference type="GO" id="GO:0005886">
    <property type="term" value="C:plasma membrane"/>
    <property type="evidence" value="ECO:0007669"/>
    <property type="project" value="UniProtKB-SubCell"/>
</dbReference>
<proteinExistence type="inferred from homology"/>
<dbReference type="PANTHER" id="PTHR46997">
    <property type="entry name" value="LOW AFFINITY TRYPTOPHAN PERMEASE-RELATED"/>
    <property type="match status" value="1"/>
</dbReference>
<dbReference type="Pfam" id="PF03222">
    <property type="entry name" value="Trp_Tyr_perm"/>
    <property type="match status" value="2"/>
</dbReference>
<dbReference type="InterPro" id="IPR013059">
    <property type="entry name" value="Trp_tyr_transpt"/>
</dbReference>
<keyword evidence="12" id="KW-1185">Reference proteome</keyword>
<feature type="transmembrane region" description="Helical" evidence="10">
    <location>
        <begin position="396"/>
        <end position="415"/>
    </location>
</feature>
<gene>
    <name evidence="11" type="ORF">MD535_06030</name>
</gene>
<feature type="transmembrane region" description="Helical" evidence="10">
    <location>
        <begin position="218"/>
        <end position="240"/>
    </location>
</feature>
<feature type="transmembrane region" description="Helical" evidence="10">
    <location>
        <begin position="121"/>
        <end position="142"/>
    </location>
</feature>
<evidence type="ECO:0000256" key="8">
    <source>
        <dbReference type="ARBA" id="ARBA00022989"/>
    </source>
</evidence>
<evidence type="ECO:0000256" key="2">
    <source>
        <dbReference type="ARBA" id="ARBA00005452"/>
    </source>
</evidence>
<dbReference type="PANTHER" id="PTHR46997:SF2">
    <property type="entry name" value="TYROSINE-SPECIFIC TRANSPORT SYSTEM"/>
    <property type="match status" value="1"/>
</dbReference>
<reference evidence="11" key="1">
    <citation type="submission" date="2022-02" db="EMBL/GenBank/DDBJ databases">
        <title>Vibrio sp. nov, a new bacterium isolated from seawater.</title>
        <authorList>
            <person name="Yuan Y."/>
        </authorList>
    </citation>
    <scope>NUCLEOTIDE SEQUENCE</scope>
    <source>
        <strain evidence="11">ZSDZ65</strain>
    </source>
</reference>
<feature type="transmembrane region" description="Helical" evidence="10">
    <location>
        <begin position="154"/>
        <end position="175"/>
    </location>
</feature>